<feature type="domain" description="Spermatogenesis-associated protein 20-like TRX" evidence="1">
    <location>
        <begin position="7"/>
        <end position="168"/>
    </location>
</feature>
<dbReference type="GO" id="GO:0005975">
    <property type="term" value="P:carbohydrate metabolic process"/>
    <property type="evidence" value="ECO:0007669"/>
    <property type="project" value="InterPro"/>
</dbReference>
<evidence type="ECO:0000313" key="2">
    <source>
        <dbReference type="EMBL" id="NGP77238.1"/>
    </source>
</evidence>
<comment type="caution">
    <text evidence="2">The sequence shown here is derived from an EMBL/GenBank/DDBJ whole genome shotgun (WGS) entry which is preliminary data.</text>
</comment>
<organism evidence="2 3">
    <name type="scientific">Halalkalibaculum roseum</name>
    <dbReference type="NCBI Taxonomy" id="2709311"/>
    <lineage>
        <taxon>Bacteria</taxon>
        <taxon>Pseudomonadati</taxon>
        <taxon>Balneolota</taxon>
        <taxon>Balneolia</taxon>
        <taxon>Balneolales</taxon>
        <taxon>Balneolaceae</taxon>
        <taxon>Halalkalibaculum</taxon>
    </lineage>
</organism>
<dbReference type="PIRSF" id="PIRSF006402">
    <property type="entry name" value="UCP006402_thioredoxin"/>
    <property type="match status" value="1"/>
</dbReference>
<dbReference type="SUPFAM" id="SSF48208">
    <property type="entry name" value="Six-hairpin glycosidases"/>
    <property type="match status" value="1"/>
</dbReference>
<protein>
    <submittedName>
        <fullName evidence="2">Thioredoxin domain-containing protein</fullName>
    </submittedName>
</protein>
<dbReference type="Pfam" id="PF03190">
    <property type="entry name" value="Thioredox_DsbH"/>
    <property type="match status" value="1"/>
</dbReference>
<dbReference type="InterPro" id="IPR024705">
    <property type="entry name" value="Ssp411"/>
</dbReference>
<evidence type="ECO:0000313" key="3">
    <source>
        <dbReference type="Proteomes" id="UP000473278"/>
    </source>
</evidence>
<name>A0A6M1SY88_9BACT</name>
<dbReference type="SUPFAM" id="SSF52833">
    <property type="entry name" value="Thioredoxin-like"/>
    <property type="match status" value="1"/>
</dbReference>
<dbReference type="Gene3D" id="3.40.30.10">
    <property type="entry name" value="Glutaredoxin"/>
    <property type="match status" value="1"/>
</dbReference>
<dbReference type="InterPro" id="IPR012341">
    <property type="entry name" value="6hp_glycosidase-like_sf"/>
</dbReference>
<dbReference type="AlphaFoldDB" id="A0A6M1SY88"/>
<sequence length="695" mass="79989">MTDSSEQNRLTKEKSPYLLQHAHNPVDWYPWGEEAFKKAKEEDKPIFLSIGYATCHWCHVMAHESFEDKGIAEMMNRAFVNIKVDREERPDIDNTYMTVCQMLTGSGGWPLTILMTPEKKPFYAATYIPKEGRYGRPGMRELIPRINGLWNNERQKVNNSAEEIIQAFQKSNRQERGEALTTEILEEAFQTYSQQYDSKKGGFGSAPKFPSPHNLMYLLRYWRHSGEESALRMVTTTLDAMQKGGLFDQVGFGFHRYSTDADWLVPHFEKMLYDQAMLTLAYTEAWQATGNNRFKETADKTIAYVLRDMQHSEGAFYSAEDADSEGEEGKFYVWSMDEIREALPTPEAELAIEVFNMTEEGNYADEASGRRTGTNILHLTKPLENLAEERNMSAEKLKKKINEIREILYHRREQRQRPLLDDKILTDWNGLMIAALAKAGKVFNDHTSIEAAEKAYSFIKDTLIREDGTLLHRFREGESAIRAHTDDYAFLIWGLLELYEATFNTDYLEDAVELNNIFIDRFWDGKQGGFYFTDEESEELLGRKKEVYDGAIPSGNSVALSNLLRIGRMTADVDLETKADELMRLYSSQVKRAPTGFGQFLQGVYFALTESYEIVIAGERDDKATQDMLNRVQSNFIPNKVILLHEPGDSKIRDLAPYVKEQRMVDDKTAAYVCRNYSCEMPTQDPRKVMNLLKI</sequence>
<dbReference type="InterPro" id="IPR004879">
    <property type="entry name" value="Ssp411-like_TRX"/>
</dbReference>
<dbReference type="EMBL" id="JAALLT010000003">
    <property type="protein sequence ID" value="NGP77238.1"/>
    <property type="molecule type" value="Genomic_DNA"/>
</dbReference>
<accession>A0A6M1SY88</accession>
<dbReference type="CDD" id="cd02955">
    <property type="entry name" value="SSP411"/>
    <property type="match status" value="1"/>
</dbReference>
<keyword evidence="3" id="KW-1185">Reference proteome</keyword>
<gene>
    <name evidence="2" type="ORF">G3570_11370</name>
</gene>
<dbReference type="RefSeq" id="WP_165142376.1">
    <property type="nucleotide sequence ID" value="NZ_JAALLT010000003.1"/>
</dbReference>
<dbReference type="PANTHER" id="PTHR42899:SF1">
    <property type="entry name" value="SPERMATOGENESIS-ASSOCIATED PROTEIN 20"/>
    <property type="match status" value="1"/>
</dbReference>
<dbReference type="InterPro" id="IPR008928">
    <property type="entry name" value="6-hairpin_glycosidase_sf"/>
</dbReference>
<dbReference type="InterPro" id="IPR036249">
    <property type="entry name" value="Thioredoxin-like_sf"/>
</dbReference>
<proteinExistence type="predicted"/>
<reference evidence="2 3" key="1">
    <citation type="submission" date="2020-02" db="EMBL/GenBank/DDBJ databases">
        <title>Balneolaceae bacterium YR4-1, complete genome.</title>
        <authorList>
            <person name="Li Y."/>
            <person name="Wu S."/>
        </authorList>
    </citation>
    <scope>NUCLEOTIDE SEQUENCE [LARGE SCALE GENOMIC DNA]</scope>
    <source>
        <strain evidence="2 3">YR4-1</strain>
    </source>
</reference>
<evidence type="ECO:0000259" key="1">
    <source>
        <dbReference type="Pfam" id="PF03190"/>
    </source>
</evidence>
<dbReference type="Gene3D" id="1.50.10.10">
    <property type="match status" value="2"/>
</dbReference>
<dbReference type="Proteomes" id="UP000473278">
    <property type="component" value="Unassembled WGS sequence"/>
</dbReference>
<dbReference type="PANTHER" id="PTHR42899">
    <property type="entry name" value="SPERMATOGENESIS-ASSOCIATED PROTEIN 20"/>
    <property type="match status" value="1"/>
</dbReference>